<feature type="domain" description="PDZ" evidence="4">
    <location>
        <begin position="478"/>
        <end position="529"/>
    </location>
</feature>
<dbReference type="PANTHER" id="PTHR22939">
    <property type="entry name" value="SERINE PROTEASE FAMILY S1C HTRA-RELATED"/>
    <property type="match status" value="1"/>
</dbReference>
<comment type="caution">
    <text evidence="5">The sequence shown here is derived from an EMBL/GenBank/DDBJ whole genome shotgun (WGS) entry which is preliminary data.</text>
</comment>
<organism evidence="5 6">
    <name type="scientific">Neorhodopirellula lusitana</name>
    <dbReference type="NCBI Taxonomy" id="445327"/>
    <lineage>
        <taxon>Bacteria</taxon>
        <taxon>Pseudomonadati</taxon>
        <taxon>Planctomycetota</taxon>
        <taxon>Planctomycetia</taxon>
        <taxon>Pirellulales</taxon>
        <taxon>Pirellulaceae</taxon>
        <taxon>Neorhodopirellula</taxon>
    </lineage>
</organism>
<dbReference type="SUPFAM" id="SSF50156">
    <property type="entry name" value="PDZ domain-like"/>
    <property type="match status" value="2"/>
</dbReference>
<accession>A0ABY1PQQ3</accession>
<dbReference type="PRINTS" id="PR00834">
    <property type="entry name" value="PROTEASES2C"/>
</dbReference>
<evidence type="ECO:0000256" key="2">
    <source>
        <dbReference type="ARBA" id="ARBA00022670"/>
    </source>
</evidence>
<evidence type="ECO:0000259" key="4">
    <source>
        <dbReference type="PROSITE" id="PS50106"/>
    </source>
</evidence>
<dbReference type="Pfam" id="PF13180">
    <property type="entry name" value="PDZ_2"/>
    <property type="match status" value="2"/>
</dbReference>
<name>A0ABY1PQQ3_9BACT</name>
<evidence type="ECO:0000256" key="1">
    <source>
        <dbReference type="ARBA" id="ARBA00010541"/>
    </source>
</evidence>
<evidence type="ECO:0000256" key="3">
    <source>
        <dbReference type="ARBA" id="ARBA00022801"/>
    </source>
</evidence>
<protein>
    <submittedName>
        <fullName evidence="5">Serine protease, S1-C subfamily, contains C-terminal PDZ domain</fullName>
    </submittedName>
</protein>
<dbReference type="InterPro" id="IPR036034">
    <property type="entry name" value="PDZ_sf"/>
</dbReference>
<keyword evidence="3" id="KW-0378">Hydrolase</keyword>
<dbReference type="InterPro" id="IPR001940">
    <property type="entry name" value="Peptidase_S1C"/>
</dbReference>
<dbReference type="InterPro" id="IPR009003">
    <property type="entry name" value="Peptidase_S1_PA"/>
</dbReference>
<dbReference type="Gene3D" id="2.30.42.10">
    <property type="match status" value="2"/>
</dbReference>
<reference evidence="5 6" key="1">
    <citation type="submission" date="2017-05" db="EMBL/GenBank/DDBJ databases">
        <authorList>
            <person name="Varghese N."/>
            <person name="Submissions S."/>
        </authorList>
    </citation>
    <scope>NUCLEOTIDE SEQUENCE [LARGE SCALE GENOMIC DNA]</scope>
    <source>
        <strain evidence="5 6">DSM 25457</strain>
    </source>
</reference>
<dbReference type="InterPro" id="IPR001478">
    <property type="entry name" value="PDZ"/>
</dbReference>
<dbReference type="PANTHER" id="PTHR22939:SF129">
    <property type="entry name" value="SERINE PROTEASE HTRA2, MITOCHONDRIAL"/>
    <property type="match status" value="1"/>
</dbReference>
<dbReference type="Pfam" id="PF13365">
    <property type="entry name" value="Trypsin_2"/>
    <property type="match status" value="1"/>
</dbReference>
<keyword evidence="2 5" id="KW-0645">Protease</keyword>
<dbReference type="GO" id="GO:0008233">
    <property type="term" value="F:peptidase activity"/>
    <property type="evidence" value="ECO:0007669"/>
    <property type="project" value="UniProtKB-KW"/>
</dbReference>
<evidence type="ECO:0000313" key="6">
    <source>
        <dbReference type="Proteomes" id="UP001158067"/>
    </source>
</evidence>
<dbReference type="SUPFAM" id="SSF50494">
    <property type="entry name" value="Trypsin-like serine proteases"/>
    <property type="match status" value="2"/>
</dbReference>
<dbReference type="EMBL" id="FXUG01000001">
    <property type="protein sequence ID" value="SMP38892.1"/>
    <property type="molecule type" value="Genomic_DNA"/>
</dbReference>
<dbReference type="Proteomes" id="UP001158067">
    <property type="component" value="Unassembled WGS sequence"/>
</dbReference>
<evidence type="ECO:0000313" key="5">
    <source>
        <dbReference type="EMBL" id="SMP38892.1"/>
    </source>
</evidence>
<dbReference type="SMART" id="SM00228">
    <property type="entry name" value="PDZ"/>
    <property type="match status" value="2"/>
</dbReference>
<dbReference type="Gene3D" id="2.40.10.10">
    <property type="entry name" value="Trypsin-like serine proteases"/>
    <property type="match status" value="1"/>
</dbReference>
<dbReference type="GO" id="GO:0006508">
    <property type="term" value="P:proteolysis"/>
    <property type="evidence" value="ECO:0007669"/>
    <property type="project" value="UniProtKB-KW"/>
</dbReference>
<gene>
    <name evidence="5" type="ORF">SAMN06265222_101207</name>
</gene>
<dbReference type="InterPro" id="IPR043504">
    <property type="entry name" value="Peptidase_S1_PA_chymotrypsin"/>
</dbReference>
<sequence>MRKYRVVWIVVWGLVFFAASHRNARCNEFDLHSLQSDVFDTIDQVRPAVVRITGGSTFSGVIVSADGHVVSVAHAVSPGKRYQVTLPDGRRFRGVGQGSNSKSDSALVKILDSGGDLPYAPMGDSSSLVPNQPCIGLSYPSGQRAGNEPVVRFGRFIRASRRRGMLQTSVLMEPGDSGGPVFDLNGCVIGIRSRIGRSMQQNYEVPINVYREFWSELNREQAFEHSEPSAPRLGIRCVASSEENEKAEGDGLVILSVKDDSLAFKAGLSPDDRIVQLYGRPQQSIKDLREAMDNAWDDGVESIKVQVTRSDRSIDLEIDLALAREIAPRVSLPENDHPVIPAPRGFKELERLANQLADLEAKLDDACVTITSDFGEGNVREITGTLFRGTRWVVSKNSVVGQNPTAEFDNERFPLAVIDRDTVNDLVLLESPEVHRAGIKVDAAGVELSTGAFLLTPDDVGGGFVSIVGSPEFRSPKQDSRGFLGVVPATYQDRQGALLNEVIDDGAAKSAGLLVGDVITQMNDTSIRSQNDLRRFLSEADPHALITAALRRGEDELTKSIMLEGIPPRSDHAANKMAKSGRRDGFQKVYPHDADLDPRNCGGPLFDLDGNLVGLNIARHSRVRTYALPVSILREFMRRATSNSLSINESDGGISVRGN</sequence>
<dbReference type="Gene3D" id="2.40.10.120">
    <property type="match status" value="1"/>
</dbReference>
<keyword evidence="6" id="KW-1185">Reference proteome</keyword>
<dbReference type="PROSITE" id="PS50106">
    <property type="entry name" value="PDZ"/>
    <property type="match status" value="1"/>
</dbReference>
<comment type="similarity">
    <text evidence="1">Belongs to the peptidase S1C family.</text>
</comment>
<dbReference type="RefSeq" id="WP_283430465.1">
    <property type="nucleotide sequence ID" value="NZ_FXUG01000001.1"/>
</dbReference>
<proteinExistence type="inferred from homology"/>